<evidence type="ECO:0000256" key="5">
    <source>
        <dbReference type="ARBA" id="ARBA00022691"/>
    </source>
</evidence>
<reference evidence="11 12" key="1">
    <citation type="submission" date="2018-07" db="EMBL/GenBank/DDBJ databases">
        <title>Brachybacteriurn paraconglorneratum KCTC 9916.</title>
        <authorList>
            <person name="Li Y."/>
        </authorList>
    </citation>
    <scope>NUCLEOTIDE SEQUENCE [LARGE SCALE GENOMIC DNA]</scope>
    <source>
        <strain evidence="11 12">KCTC 9916</strain>
    </source>
</reference>
<dbReference type="Gene3D" id="3.40.50.150">
    <property type="entry name" value="Vaccinia Virus protein VP39"/>
    <property type="match status" value="1"/>
</dbReference>
<dbReference type="EMBL" id="QOCI01000001">
    <property type="protein sequence ID" value="RRR19862.1"/>
    <property type="molecule type" value="Genomic_DNA"/>
</dbReference>
<dbReference type="HAMAP" id="MF_00607">
    <property type="entry name" value="16SrRNA_methyltr_A"/>
    <property type="match status" value="1"/>
</dbReference>
<dbReference type="GO" id="GO:0052908">
    <property type="term" value="F:16S rRNA (adenine(1518)-N(6)/adenine(1519)-N(6))-dimethyltransferase activity"/>
    <property type="evidence" value="ECO:0007669"/>
    <property type="project" value="UniProtKB-EC"/>
</dbReference>
<comment type="similarity">
    <text evidence="7">Belongs to the class I-like SAM-binding methyltransferase superfamily. rRNA adenine N(6)-methyltransferase family. RsmA subfamily.</text>
</comment>
<keyword evidence="6 7" id="KW-0694">RNA-binding</keyword>
<dbReference type="InterPro" id="IPR011530">
    <property type="entry name" value="rRNA_adenine_dimethylase"/>
</dbReference>
<evidence type="ECO:0000259" key="10">
    <source>
        <dbReference type="SMART" id="SM00650"/>
    </source>
</evidence>
<dbReference type="SUPFAM" id="SSF53335">
    <property type="entry name" value="S-adenosyl-L-methionine-dependent methyltransferases"/>
    <property type="match status" value="1"/>
</dbReference>
<evidence type="ECO:0000256" key="8">
    <source>
        <dbReference type="PROSITE-ProRule" id="PRU01026"/>
    </source>
</evidence>
<dbReference type="InterPro" id="IPR001737">
    <property type="entry name" value="KsgA/Erm"/>
</dbReference>
<evidence type="ECO:0000313" key="12">
    <source>
        <dbReference type="Proteomes" id="UP000274327"/>
    </source>
</evidence>
<dbReference type="GeneID" id="78119437"/>
<dbReference type="InterPro" id="IPR020598">
    <property type="entry name" value="rRNA_Ade_methylase_Trfase_N"/>
</dbReference>
<evidence type="ECO:0000256" key="1">
    <source>
        <dbReference type="ARBA" id="ARBA00022490"/>
    </source>
</evidence>
<dbReference type="PROSITE" id="PS01131">
    <property type="entry name" value="RRNA_A_DIMETH"/>
    <property type="match status" value="1"/>
</dbReference>
<dbReference type="RefSeq" id="WP_126984325.1">
    <property type="nucleotide sequence ID" value="NZ_ML133851.1"/>
</dbReference>
<dbReference type="EC" id="2.1.1.182" evidence="7"/>
<keyword evidence="4 7" id="KW-0808">Transferase</keyword>
<evidence type="ECO:0000256" key="7">
    <source>
        <dbReference type="HAMAP-Rule" id="MF_00607"/>
    </source>
</evidence>
<dbReference type="FunFam" id="3.40.50.150:FF:000023">
    <property type="entry name" value="Ribosomal RNA small subunit methyltransferase A"/>
    <property type="match status" value="1"/>
</dbReference>
<evidence type="ECO:0000256" key="9">
    <source>
        <dbReference type="SAM" id="MobiDB-lite"/>
    </source>
</evidence>
<comment type="function">
    <text evidence="7">Specifically dimethylates two adjacent adenosines (A1518 and A1519) in the loop of a conserved hairpin near the 3'-end of 16S rRNA in the 30S particle. May play a critical role in biogenesis of 30S subunits.</text>
</comment>
<feature type="region of interest" description="Disordered" evidence="9">
    <location>
        <begin position="298"/>
        <end position="325"/>
    </location>
</feature>
<dbReference type="NCBIfam" id="TIGR00755">
    <property type="entry name" value="ksgA"/>
    <property type="match status" value="1"/>
</dbReference>
<dbReference type="AlphaFoldDB" id="A0A3R8X7W0"/>
<organism evidence="11 12">
    <name type="scientific">Brachybacterium paraconglomeratum</name>
    <dbReference type="NCBI Taxonomy" id="173362"/>
    <lineage>
        <taxon>Bacteria</taxon>
        <taxon>Bacillati</taxon>
        <taxon>Actinomycetota</taxon>
        <taxon>Actinomycetes</taxon>
        <taxon>Micrococcales</taxon>
        <taxon>Dermabacteraceae</taxon>
        <taxon>Brachybacterium</taxon>
    </lineage>
</organism>
<feature type="binding site" evidence="7 8">
    <location>
        <position position="42"/>
    </location>
    <ligand>
        <name>S-adenosyl-L-methionine</name>
        <dbReference type="ChEBI" id="CHEBI:59789"/>
    </ligand>
</feature>
<proteinExistence type="inferred from homology"/>
<feature type="binding site" evidence="7 8">
    <location>
        <position position="69"/>
    </location>
    <ligand>
        <name>S-adenosyl-L-methionine</name>
        <dbReference type="ChEBI" id="CHEBI:59789"/>
    </ligand>
</feature>
<dbReference type="InterPro" id="IPR023165">
    <property type="entry name" value="rRNA_Ade_diMease-like_C"/>
</dbReference>
<evidence type="ECO:0000256" key="2">
    <source>
        <dbReference type="ARBA" id="ARBA00022552"/>
    </source>
</evidence>
<name>A0A3R8X7W0_9MICO</name>
<keyword evidence="1 7" id="KW-0963">Cytoplasm</keyword>
<comment type="catalytic activity">
    <reaction evidence="7">
        <text>adenosine(1518)/adenosine(1519) in 16S rRNA + 4 S-adenosyl-L-methionine = N(6)-dimethyladenosine(1518)/N(6)-dimethyladenosine(1519) in 16S rRNA + 4 S-adenosyl-L-homocysteine + 4 H(+)</text>
        <dbReference type="Rhea" id="RHEA:19609"/>
        <dbReference type="Rhea" id="RHEA-COMP:10232"/>
        <dbReference type="Rhea" id="RHEA-COMP:10233"/>
        <dbReference type="ChEBI" id="CHEBI:15378"/>
        <dbReference type="ChEBI" id="CHEBI:57856"/>
        <dbReference type="ChEBI" id="CHEBI:59789"/>
        <dbReference type="ChEBI" id="CHEBI:74411"/>
        <dbReference type="ChEBI" id="CHEBI:74493"/>
        <dbReference type="EC" id="2.1.1.182"/>
    </reaction>
</comment>
<dbReference type="Pfam" id="PF00398">
    <property type="entry name" value="RrnaAD"/>
    <property type="match status" value="1"/>
</dbReference>
<feature type="binding site" evidence="7 8">
    <location>
        <position position="90"/>
    </location>
    <ligand>
        <name>S-adenosyl-L-methionine</name>
        <dbReference type="ChEBI" id="CHEBI:59789"/>
    </ligand>
</feature>
<evidence type="ECO:0000256" key="4">
    <source>
        <dbReference type="ARBA" id="ARBA00022679"/>
    </source>
</evidence>
<dbReference type="InterPro" id="IPR029063">
    <property type="entry name" value="SAM-dependent_MTases_sf"/>
</dbReference>
<feature type="domain" description="Ribosomal RNA adenine methylase transferase N-terminal" evidence="10">
    <location>
        <begin position="49"/>
        <end position="226"/>
    </location>
</feature>
<dbReference type="GO" id="GO:0005829">
    <property type="term" value="C:cytosol"/>
    <property type="evidence" value="ECO:0007669"/>
    <property type="project" value="TreeGrafter"/>
</dbReference>
<keyword evidence="2 7" id="KW-0698">rRNA processing</keyword>
<dbReference type="PANTHER" id="PTHR11727:SF7">
    <property type="entry name" value="DIMETHYLADENOSINE TRANSFERASE-RELATED"/>
    <property type="match status" value="1"/>
</dbReference>
<keyword evidence="5 7" id="KW-0949">S-adenosyl-L-methionine</keyword>
<comment type="subcellular location">
    <subcellularLocation>
        <location evidence="7">Cytoplasm</location>
    </subcellularLocation>
</comment>
<dbReference type="FunFam" id="1.10.8.100:FF:000003">
    <property type="entry name" value="Ribosomal RNA small subunit methyltransferase A"/>
    <property type="match status" value="1"/>
</dbReference>
<evidence type="ECO:0000313" key="11">
    <source>
        <dbReference type="EMBL" id="RRR19862.1"/>
    </source>
</evidence>
<dbReference type="SMART" id="SM00650">
    <property type="entry name" value="rADc"/>
    <property type="match status" value="1"/>
</dbReference>
<feature type="binding site" evidence="7 8">
    <location>
        <position position="119"/>
    </location>
    <ligand>
        <name>S-adenosyl-L-methionine</name>
        <dbReference type="ChEBI" id="CHEBI:59789"/>
    </ligand>
</feature>
<keyword evidence="12" id="KW-1185">Reference proteome</keyword>
<dbReference type="InterPro" id="IPR020596">
    <property type="entry name" value="rRNA_Ade_Mease_Trfase_CS"/>
</dbReference>
<keyword evidence="3 7" id="KW-0489">Methyltransferase</keyword>
<protein>
    <recommendedName>
        <fullName evidence="7">Ribosomal RNA small subunit methyltransferase A</fullName>
        <ecNumber evidence="7">2.1.1.182</ecNumber>
    </recommendedName>
    <alternativeName>
        <fullName evidence="7">16S rRNA (adenine(1518)-N(6)/adenine(1519)-N(6))-dimethyltransferase</fullName>
    </alternativeName>
    <alternativeName>
        <fullName evidence="7">16S rRNA dimethyladenosine transferase</fullName>
    </alternativeName>
    <alternativeName>
        <fullName evidence="7">16S rRNA dimethylase</fullName>
    </alternativeName>
    <alternativeName>
        <fullName evidence="7">S-adenosylmethionine-6-N', N'-adenosyl(rRNA) dimethyltransferase</fullName>
    </alternativeName>
</protein>
<dbReference type="PROSITE" id="PS51689">
    <property type="entry name" value="SAM_RNA_A_N6_MT"/>
    <property type="match status" value="1"/>
</dbReference>
<evidence type="ECO:0000256" key="6">
    <source>
        <dbReference type="ARBA" id="ARBA00022884"/>
    </source>
</evidence>
<dbReference type="GO" id="GO:0003723">
    <property type="term" value="F:RNA binding"/>
    <property type="evidence" value="ECO:0007669"/>
    <property type="project" value="UniProtKB-UniRule"/>
</dbReference>
<feature type="binding site" evidence="7 8">
    <location>
        <position position="141"/>
    </location>
    <ligand>
        <name>S-adenosyl-L-methionine</name>
        <dbReference type="ChEBI" id="CHEBI:59789"/>
    </ligand>
</feature>
<sequence length="325" mass="34387">MSTGEQERGGEQDGAGLLLTHRDIRELAEAAGIRPSKQRGQNFVMDPNTVRTIVGRAGVEPGQAVLEVGPGLGSLTLGLLEAQADVVAVELDRGLAELLPLTLRARGVEEERFRLVHADALQVTDLPGLPRAGEPTMLVANLPYNVATPILLTMLERFDSLRSALVMVQSEVVDRLTAGPGSRTYGGPSVKAAWYGRAVHAGRISRQIFWPVPNVDSALVQLVRHEQPLGSAAEREQVFAVIDAAFAQRRKTLRAALAGWAGTAARAEEILRAAGIDPSARGETLEVEQFRAIAHAAVEQAEGEVGTDGPTGGPAPEDDATGAEG</sequence>
<accession>A0A3R8X7W0</accession>
<evidence type="ECO:0000256" key="3">
    <source>
        <dbReference type="ARBA" id="ARBA00022603"/>
    </source>
</evidence>
<dbReference type="Proteomes" id="UP000274327">
    <property type="component" value="Unassembled WGS sequence"/>
</dbReference>
<dbReference type="Gene3D" id="1.10.8.100">
    <property type="entry name" value="Ribosomal RNA adenine dimethylase-like, domain 2"/>
    <property type="match status" value="1"/>
</dbReference>
<gene>
    <name evidence="7" type="primary">rsmA</name>
    <name evidence="7" type="synonym">ksgA</name>
    <name evidence="11" type="ORF">DS079_00130</name>
</gene>
<feature type="binding site" evidence="7 8">
    <location>
        <position position="44"/>
    </location>
    <ligand>
        <name>S-adenosyl-L-methionine</name>
        <dbReference type="ChEBI" id="CHEBI:59789"/>
    </ligand>
</feature>
<comment type="caution">
    <text evidence="11">The sequence shown here is derived from an EMBL/GenBank/DDBJ whole genome shotgun (WGS) entry which is preliminary data.</text>
</comment>
<dbReference type="PANTHER" id="PTHR11727">
    <property type="entry name" value="DIMETHYLADENOSINE TRANSFERASE"/>
    <property type="match status" value="1"/>
</dbReference>
<feature type="compositionally biased region" description="Acidic residues" evidence="9">
    <location>
        <begin position="316"/>
        <end position="325"/>
    </location>
</feature>